<reference evidence="3" key="1">
    <citation type="submission" date="2021-03" db="EMBL/GenBank/DDBJ databases">
        <title>Acanthopleuribacteraceae sp. M133.</title>
        <authorList>
            <person name="Wang G."/>
        </authorList>
    </citation>
    <scope>NUCLEOTIDE SEQUENCE</scope>
    <source>
        <strain evidence="3">M133</strain>
    </source>
</reference>
<dbReference type="AlphaFoldDB" id="A0A8A4U225"/>
<feature type="transmembrane region" description="Helical" evidence="2">
    <location>
        <begin position="57"/>
        <end position="77"/>
    </location>
</feature>
<protein>
    <submittedName>
        <fullName evidence="3">Uncharacterized protein</fullName>
    </submittedName>
</protein>
<dbReference type="KEGG" id="scor:J3U87_09940"/>
<feature type="transmembrane region" description="Helical" evidence="2">
    <location>
        <begin position="386"/>
        <end position="406"/>
    </location>
</feature>
<name>A0A8A4U225_SULCO</name>
<feature type="region of interest" description="Disordered" evidence="1">
    <location>
        <begin position="614"/>
        <end position="642"/>
    </location>
</feature>
<evidence type="ECO:0000256" key="1">
    <source>
        <dbReference type="SAM" id="MobiDB-lite"/>
    </source>
</evidence>
<keyword evidence="4" id="KW-1185">Reference proteome</keyword>
<keyword evidence="2" id="KW-1133">Transmembrane helix</keyword>
<sequence length="642" mass="71516">MIHYFAYLLTAFGLGQLMSHSDCKAARFPGLYTFAGILLMPLMLFGLDTLLALPSSWGAAIIAALAFGGYALPLVHTRLEGTATLPRKLLRYPPFWAALVIGFLPASYMPHRMSHPDEFFHWLLIPRLYDAADTITSPSLYLPETADRLPGLPLLLLFACKLLEQPFSAESALPGLFAMGSATLAAVYDLCRRLLFPTHRHDIGLAWLVSCAASTCLLIGNPFPYQVLVASPLQQVLVLSLLLVLAMIREPAGILRWLPVLSLCLAMGFLLSKTFLPVGMLIWGFLGVVLWRFGKRARTRWLQCALPTLAVWPAWTVVRQGFPQSESVQALTASGLAFFGSHATDAAASFQGSHPLGALLQPATLITPLAAWICWRLRDELRDHTIRILTLLAALVPVWLIAVLWFPLQTPPGQPITTATLLGDLMVVWRSAGLVCVFLAWILFRNRSRRLGGDSQKLTSPKVRLRPILLSSAASMLLLGQLGLTAVRQIDRPMDPLVYQAGPDFLHHMRQWGPNRPKVLLIDQNPASSGWLRARYIRIQPTLVPAFDLSPYSRFTMSDVATPAYFREQEALLSLFLEQDVLWVISTDRHIDRVLGQLASFPNPPRVYYDPYLYHAKRNPPTTPTSSIKQERRARSNQNPPF</sequence>
<feature type="transmembrane region" description="Helical" evidence="2">
    <location>
        <begin position="31"/>
        <end position="51"/>
    </location>
</feature>
<feature type="transmembrane region" description="Helical" evidence="2">
    <location>
        <begin position="203"/>
        <end position="221"/>
    </location>
</feature>
<feature type="transmembrane region" description="Helical" evidence="2">
    <location>
        <begin position="89"/>
        <end position="108"/>
    </location>
</feature>
<feature type="transmembrane region" description="Helical" evidence="2">
    <location>
        <begin position="426"/>
        <end position="444"/>
    </location>
</feature>
<dbReference type="Proteomes" id="UP000663929">
    <property type="component" value="Chromosome"/>
</dbReference>
<feature type="transmembrane region" description="Helical" evidence="2">
    <location>
        <begin position="227"/>
        <end position="247"/>
    </location>
</feature>
<feature type="transmembrane region" description="Helical" evidence="2">
    <location>
        <begin position="277"/>
        <end position="293"/>
    </location>
</feature>
<dbReference type="EMBL" id="CP071793">
    <property type="protein sequence ID" value="QTD52785.1"/>
    <property type="molecule type" value="Genomic_DNA"/>
</dbReference>
<organism evidence="3 4">
    <name type="scientific">Sulfidibacter corallicola</name>
    <dbReference type="NCBI Taxonomy" id="2818388"/>
    <lineage>
        <taxon>Bacteria</taxon>
        <taxon>Pseudomonadati</taxon>
        <taxon>Acidobacteriota</taxon>
        <taxon>Holophagae</taxon>
        <taxon>Acanthopleuribacterales</taxon>
        <taxon>Acanthopleuribacteraceae</taxon>
        <taxon>Sulfidibacter</taxon>
    </lineage>
</organism>
<evidence type="ECO:0000313" key="4">
    <source>
        <dbReference type="Proteomes" id="UP000663929"/>
    </source>
</evidence>
<evidence type="ECO:0000256" key="2">
    <source>
        <dbReference type="SAM" id="Phobius"/>
    </source>
</evidence>
<gene>
    <name evidence="3" type="ORF">J3U87_09940</name>
</gene>
<proteinExistence type="predicted"/>
<evidence type="ECO:0000313" key="3">
    <source>
        <dbReference type="EMBL" id="QTD52785.1"/>
    </source>
</evidence>
<feature type="transmembrane region" description="Helical" evidence="2">
    <location>
        <begin position="465"/>
        <end position="484"/>
    </location>
</feature>
<keyword evidence="2" id="KW-0812">Transmembrane</keyword>
<accession>A0A8A4U225</accession>
<dbReference type="RefSeq" id="WP_237382886.1">
    <property type="nucleotide sequence ID" value="NZ_CP071793.1"/>
</dbReference>
<keyword evidence="2" id="KW-0472">Membrane</keyword>